<dbReference type="EMBL" id="WURB01000002">
    <property type="protein sequence ID" value="MXQ10531.1"/>
    <property type="molecule type" value="Genomic_DNA"/>
</dbReference>
<organism evidence="2 3">
    <name type="scientific">Microvirga makkahensis</name>
    <dbReference type="NCBI Taxonomy" id="1128670"/>
    <lineage>
        <taxon>Bacteria</taxon>
        <taxon>Pseudomonadati</taxon>
        <taxon>Pseudomonadota</taxon>
        <taxon>Alphaproteobacteria</taxon>
        <taxon>Hyphomicrobiales</taxon>
        <taxon>Methylobacteriaceae</taxon>
        <taxon>Microvirga</taxon>
    </lineage>
</organism>
<feature type="domain" description="Regulator of nucleoside diphosphate kinase N-terminal" evidence="1">
    <location>
        <begin position="8"/>
        <end position="47"/>
    </location>
</feature>
<dbReference type="Gene3D" id="3.10.50.30">
    <property type="entry name" value="Transcription elongation factor, GreA/GreB, C-terminal domain"/>
    <property type="match status" value="1"/>
</dbReference>
<keyword evidence="3" id="KW-1185">Reference proteome</keyword>
<dbReference type="Pfam" id="PF14760">
    <property type="entry name" value="Rnk_N"/>
    <property type="match status" value="1"/>
</dbReference>
<proteinExistence type="predicted"/>
<dbReference type="GO" id="GO:0003677">
    <property type="term" value="F:DNA binding"/>
    <property type="evidence" value="ECO:0007669"/>
    <property type="project" value="InterPro"/>
</dbReference>
<evidence type="ECO:0000313" key="2">
    <source>
        <dbReference type="EMBL" id="MXQ10531.1"/>
    </source>
</evidence>
<dbReference type="InterPro" id="IPR036953">
    <property type="entry name" value="GreA/GreB_C_sf"/>
</dbReference>
<dbReference type="Proteomes" id="UP000436483">
    <property type="component" value="Unassembled WGS sequence"/>
</dbReference>
<reference evidence="2 3" key="1">
    <citation type="submission" date="2019-12" db="EMBL/GenBank/DDBJ databases">
        <authorList>
            <person name="Yuan C.-G."/>
        </authorList>
    </citation>
    <scope>NUCLEOTIDE SEQUENCE [LARGE SCALE GENOMIC DNA]</scope>
    <source>
        <strain evidence="2 3">KCTC 23863</strain>
    </source>
</reference>
<dbReference type="AlphaFoldDB" id="A0A7X3MNX6"/>
<dbReference type="InterPro" id="IPR029462">
    <property type="entry name" value="Rnk_N"/>
</dbReference>
<dbReference type="SUPFAM" id="SSF54534">
    <property type="entry name" value="FKBP-like"/>
    <property type="match status" value="1"/>
</dbReference>
<keyword evidence="2" id="KW-0648">Protein biosynthesis</keyword>
<evidence type="ECO:0000259" key="1">
    <source>
        <dbReference type="Pfam" id="PF14760"/>
    </source>
</evidence>
<dbReference type="GO" id="GO:0003746">
    <property type="term" value="F:translation elongation factor activity"/>
    <property type="evidence" value="ECO:0007669"/>
    <property type="project" value="UniProtKB-KW"/>
</dbReference>
<keyword evidence="2" id="KW-0251">Elongation factor</keyword>
<name>A0A7X3MNX6_9HYPH</name>
<reference evidence="2 3" key="2">
    <citation type="submission" date="2020-01" db="EMBL/GenBank/DDBJ databases">
        <title>Microvirga sp. nov., an arsenate reduction bacterium isolated from Tibet hotspring sediments.</title>
        <authorList>
            <person name="Xian W.-D."/>
            <person name="Li W.-J."/>
        </authorList>
    </citation>
    <scope>NUCLEOTIDE SEQUENCE [LARGE SCALE GENOMIC DNA]</scope>
    <source>
        <strain evidence="2 3">KCTC 23863</strain>
    </source>
</reference>
<gene>
    <name evidence="2" type="ORF">GR328_03490</name>
</gene>
<comment type="caution">
    <text evidence="2">The sequence shown here is derived from an EMBL/GenBank/DDBJ whole genome shotgun (WGS) entry which is preliminary data.</text>
</comment>
<protein>
    <submittedName>
        <fullName evidence="2">Transcription elongation factor</fullName>
    </submittedName>
</protein>
<dbReference type="OrthoDB" id="7948161at2"/>
<evidence type="ECO:0000313" key="3">
    <source>
        <dbReference type="Proteomes" id="UP000436483"/>
    </source>
</evidence>
<sequence>MNNVLHLPPIMVPAHDYSRLMRAAQELAEQGHPLAAPLLQELHRATVCTADELPDDVVALDTFVTYRMSGDDTSDKRMLIHPDDRMWPPAELSILTPVGLALLGLRAGHRMPVIGSSGPPDACVEVEAVGPRVTGAFVPVRTVPPDGAATRWS</sequence>
<dbReference type="GO" id="GO:0032784">
    <property type="term" value="P:regulation of DNA-templated transcription elongation"/>
    <property type="evidence" value="ECO:0007669"/>
    <property type="project" value="InterPro"/>
</dbReference>
<accession>A0A7X3MNX6</accession>
<dbReference type="Gene3D" id="1.10.286.20">
    <property type="match status" value="1"/>
</dbReference>